<dbReference type="InterPro" id="IPR051487">
    <property type="entry name" value="Ser/Thr_Proteases_Immune/Dev"/>
</dbReference>
<dbReference type="FunFam" id="2.40.10.10:FF:000068">
    <property type="entry name" value="transmembrane protease serine 2"/>
    <property type="match status" value="1"/>
</dbReference>
<dbReference type="Pfam" id="PF00089">
    <property type="entry name" value="Trypsin"/>
    <property type="match status" value="2"/>
</dbReference>
<keyword evidence="3" id="KW-0399">Innate immunity</keyword>
<dbReference type="InterPro" id="IPR018114">
    <property type="entry name" value="TRYPSIN_HIS"/>
</dbReference>
<dbReference type="CDD" id="cd00190">
    <property type="entry name" value="Tryp_SPc"/>
    <property type="match status" value="1"/>
</dbReference>
<dbReference type="PROSITE" id="PS00134">
    <property type="entry name" value="TRYPSIN_HIS"/>
    <property type="match status" value="1"/>
</dbReference>
<proteinExistence type="inferred from homology"/>
<accession>A0A182FER1</accession>
<evidence type="ECO:0000313" key="11">
    <source>
        <dbReference type="Proteomes" id="UP000069272"/>
    </source>
</evidence>
<organism evidence="10 11">
    <name type="scientific">Anopheles albimanus</name>
    <name type="common">New world malaria mosquito</name>
    <dbReference type="NCBI Taxonomy" id="7167"/>
    <lineage>
        <taxon>Eukaryota</taxon>
        <taxon>Metazoa</taxon>
        <taxon>Ecdysozoa</taxon>
        <taxon>Arthropoda</taxon>
        <taxon>Hexapoda</taxon>
        <taxon>Insecta</taxon>
        <taxon>Pterygota</taxon>
        <taxon>Neoptera</taxon>
        <taxon>Endopterygota</taxon>
        <taxon>Diptera</taxon>
        <taxon>Nematocera</taxon>
        <taxon>Culicoidea</taxon>
        <taxon>Culicidae</taxon>
        <taxon>Anophelinae</taxon>
        <taxon>Anopheles</taxon>
    </lineage>
</organism>
<evidence type="ECO:0000259" key="9">
    <source>
        <dbReference type="PROSITE" id="PS50240"/>
    </source>
</evidence>
<evidence type="ECO:0000256" key="2">
    <source>
        <dbReference type="ARBA" id="ARBA00022525"/>
    </source>
</evidence>
<dbReference type="SUPFAM" id="SSF50494">
    <property type="entry name" value="Trypsin-like serine proteases"/>
    <property type="match status" value="2"/>
</dbReference>
<dbReference type="VEuPathDB" id="VectorBase:AALB005002"/>
<dbReference type="STRING" id="7167.A0A182FER1"/>
<keyword evidence="7" id="KW-0325">Glycoprotein</keyword>
<dbReference type="AlphaFoldDB" id="A0A182FER1"/>
<dbReference type="PANTHER" id="PTHR24256">
    <property type="entry name" value="TRYPTASE-RELATED"/>
    <property type="match status" value="1"/>
</dbReference>
<evidence type="ECO:0000256" key="8">
    <source>
        <dbReference type="ARBA" id="ARBA00024195"/>
    </source>
</evidence>
<dbReference type="GO" id="GO:0045087">
    <property type="term" value="P:innate immune response"/>
    <property type="evidence" value="ECO:0007669"/>
    <property type="project" value="UniProtKB-KW"/>
</dbReference>
<feature type="domain" description="Peptidase S1" evidence="9">
    <location>
        <begin position="309"/>
        <end position="560"/>
    </location>
</feature>
<dbReference type="VEuPathDB" id="VectorBase:AALB20_025984"/>
<keyword evidence="5" id="KW-0391">Immunity</keyword>
<evidence type="ECO:0000256" key="7">
    <source>
        <dbReference type="ARBA" id="ARBA00023180"/>
    </source>
</evidence>
<dbReference type="PROSITE" id="PS50240">
    <property type="entry name" value="TRYPSIN_DOM"/>
    <property type="match status" value="2"/>
</dbReference>
<evidence type="ECO:0000256" key="4">
    <source>
        <dbReference type="ARBA" id="ARBA00022729"/>
    </source>
</evidence>
<dbReference type="Proteomes" id="UP000069272">
    <property type="component" value="Chromosome 3L"/>
</dbReference>
<keyword evidence="2" id="KW-0964">Secreted</keyword>
<reference evidence="10" key="2">
    <citation type="submission" date="2022-08" db="UniProtKB">
        <authorList>
            <consortium name="EnsemblMetazoa"/>
        </authorList>
    </citation>
    <scope>IDENTIFICATION</scope>
    <source>
        <strain evidence="10">STECLA/ALBI9_A</strain>
    </source>
</reference>
<dbReference type="InterPro" id="IPR001254">
    <property type="entry name" value="Trypsin_dom"/>
</dbReference>
<evidence type="ECO:0000256" key="3">
    <source>
        <dbReference type="ARBA" id="ARBA00022588"/>
    </source>
</evidence>
<dbReference type="InterPro" id="IPR043504">
    <property type="entry name" value="Peptidase_S1_PA_chymotrypsin"/>
</dbReference>
<dbReference type="GO" id="GO:0005576">
    <property type="term" value="C:extracellular region"/>
    <property type="evidence" value="ECO:0007669"/>
    <property type="project" value="UniProtKB-SubCell"/>
</dbReference>
<dbReference type="InterPro" id="IPR009003">
    <property type="entry name" value="Peptidase_S1_PA"/>
</dbReference>
<dbReference type="Gene3D" id="2.40.10.10">
    <property type="entry name" value="Trypsin-like serine proteases"/>
    <property type="match status" value="2"/>
</dbReference>
<comment type="subcellular location">
    <subcellularLocation>
        <location evidence="1">Secreted</location>
    </subcellularLocation>
</comment>
<name>A0A182FER1_ANOAL</name>
<comment type="similarity">
    <text evidence="8">Belongs to the peptidase S1 family. CLIP subfamily.</text>
</comment>
<dbReference type="SMART" id="SM00020">
    <property type="entry name" value="Tryp_SPc"/>
    <property type="match status" value="2"/>
</dbReference>
<dbReference type="GO" id="GO:0004252">
    <property type="term" value="F:serine-type endopeptidase activity"/>
    <property type="evidence" value="ECO:0007669"/>
    <property type="project" value="InterPro"/>
</dbReference>
<protein>
    <recommendedName>
        <fullName evidence="9">Peptidase S1 domain-containing protein</fullName>
    </recommendedName>
</protein>
<keyword evidence="4" id="KW-0732">Signal</keyword>
<sequence length="566" mass="63131">MIHSREMNTRSNVTKRQKNLRTTDMQCGTDLKNPLGITEAGEGVFPWHVTITYTSTGESSDHNFLCIGTIVSESMVVTAAHCVNDTSNPARYRLIAGLKDQGSVEGEYSYNVSQIIRHPSFLQGTYNNDIALLLTDDEILFDPNKKVLPICLPREGKEEGKANAKQQLSKKGYATGWRMNENGTTGSSLQCGEVGELDAESCREQLLEYNHFLLYNDAVFCARAPKSRRNTSVCFSDQGGGLSVYNGDRWYLWGIASVASQNATDVTECDLNAIVGFTAVANYTRWIEDHQNVQRQTARNLLRDPTCGIYQNEPRNESKYALSYQYPWNALLELKNRAMFVCGGVLIHKRFVLTISHCLVGIPAHYTLTVRLGAFNVSTPDDTSNDPSIAGQSIPVERVITDPNFNQTHYGNNLALVQLAYDADTTRANIKHICLPSLPDYLPTNLTLTGWLRNKDLFPTLQRDSIDIISAAECRSIYEKTDLQLPDTPDSIYGVLNGREKQCDNYNAGSALQYVKLSDQTARYFLAGLLMFNYPASCSDGCETFVTTGYNASWIYDEIKAFPVSK</sequence>
<dbReference type="InterPro" id="IPR001314">
    <property type="entry name" value="Peptidase_S1A"/>
</dbReference>
<reference evidence="10 11" key="1">
    <citation type="journal article" date="2017" name="G3 (Bethesda)">
        <title>The Physical Genome Mapping of Anopheles albimanus Corrected Scaffold Misassemblies and Identified Interarm Rearrangements in Genus Anopheles.</title>
        <authorList>
            <person name="Artemov G.N."/>
            <person name="Peery A.N."/>
            <person name="Jiang X."/>
            <person name="Tu Z."/>
            <person name="Stegniy V.N."/>
            <person name="Sharakhova M.V."/>
            <person name="Sharakhov I.V."/>
        </authorList>
    </citation>
    <scope>NUCLEOTIDE SEQUENCE [LARGE SCALE GENOMIC DNA]</scope>
    <source>
        <strain evidence="10 11">ALBI9_A</strain>
    </source>
</reference>
<dbReference type="GO" id="GO:0006508">
    <property type="term" value="P:proteolysis"/>
    <property type="evidence" value="ECO:0007669"/>
    <property type="project" value="InterPro"/>
</dbReference>
<dbReference type="EnsemblMetazoa" id="AALB005002-RA">
    <property type="protein sequence ID" value="AALB005002-PA"/>
    <property type="gene ID" value="AALB005002"/>
</dbReference>
<dbReference type="PRINTS" id="PR00722">
    <property type="entry name" value="CHYMOTRYPSIN"/>
</dbReference>
<evidence type="ECO:0000256" key="6">
    <source>
        <dbReference type="ARBA" id="ARBA00023157"/>
    </source>
</evidence>
<evidence type="ECO:0000313" key="10">
    <source>
        <dbReference type="EnsemblMetazoa" id="AALB005002-PA"/>
    </source>
</evidence>
<feature type="domain" description="Peptidase S1" evidence="9">
    <location>
        <begin position="34"/>
        <end position="292"/>
    </location>
</feature>
<keyword evidence="6" id="KW-1015">Disulfide bond</keyword>
<keyword evidence="11" id="KW-1185">Reference proteome</keyword>
<evidence type="ECO:0000256" key="5">
    <source>
        <dbReference type="ARBA" id="ARBA00022859"/>
    </source>
</evidence>
<evidence type="ECO:0000256" key="1">
    <source>
        <dbReference type="ARBA" id="ARBA00004613"/>
    </source>
</evidence>